<evidence type="ECO:0000313" key="3">
    <source>
        <dbReference type="Proteomes" id="UP000323653"/>
    </source>
</evidence>
<reference evidence="2 3" key="1">
    <citation type="submission" date="2019-08" db="EMBL/GenBank/DDBJ databases">
        <title>Pedobacter sp. nov., isolated from Han river, South Korea.</title>
        <authorList>
            <person name="Lee D.-H."/>
            <person name="Kim Y.-S."/>
            <person name="Hwang E.-M."/>
            <person name="Le Tran T.C."/>
            <person name="Cha C.-J."/>
        </authorList>
    </citation>
    <scope>NUCLEOTIDE SEQUENCE [LARGE SCALE GENOMIC DNA]</scope>
    <source>
        <strain evidence="2 3">CJ43</strain>
    </source>
</reference>
<dbReference type="AlphaFoldDB" id="A0A5C0VGP4"/>
<protein>
    <recommendedName>
        <fullName evidence="4">Outer membrane protein beta-barrel domain-containing protein</fullName>
    </recommendedName>
</protein>
<feature type="signal peptide" evidence="1">
    <location>
        <begin position="1"/>
        <end position="26"/>
    </location>
</feature>
<proteinExistence type="predicted"/>
<name>A0A5C0VGP4_9SPHI</name>
<keyword evidence="3" id="KW-1185">Reference proteome</keyword>
<keyword evidence="1" id="KW-0732">Signal</keyword>
<evidence type="ECO:0008006" key="4">
    <source>
        <dbReference type="Google" id="ProtNLM"/>
    </source>
</evidence>
<dbReference type="Proteomes" id="UP000323653">
    <property type="component" value="Chromosome"/>
</dbReference>
<gene>
    <name evidence="2" type="ORF">FYC62_04665</name>
</gene>
<evidence type="ECO:0000256" key="1">
    <source>
        <dbReference type="SAM" id="SignalP"/>
    </source>
</evidence>
<dbReference type="EMBL" id="CP043329">
    <property type="protein sequence ID" value="QEK51043.1"/>
    <property type="molecule type" value="Genomic_DNA"/>
</dbReference>
<dbReference type="RefSeq" id="WP_052176892.1">
    <property type="nucleotide sequence ID" value="NZ_CP043329.1"/>
</dbReference>
<sequence>MKKTMIKMFIVAATITSYFSFNHAQAQTTNPDGSRTRLGLGLGLGVPTKSNVADVVIAPDLRLQHDLGARTSLTLTTGYYGFVGKPEVLGERIGSDLIPLKAGAKFFFGDTFYLQPEAGVAFSTKEGYGTPFVWAPSLGYANQKWDIALRYEGFEYENGSNGMVALRAAYSFNLSK</sequence>
<evidence type="ECO:0000313" key="2">
    <source>
        <dbReference type="EMBL" id="QEK51043.1"/>
    </source>
</evidence>
<dbReference type="KEGG" id="pej:FYC62_04665"/>
<feature type="chain" id="PRO_5022907665" description="Outer membrane protein beta-barrel domain-containing protein" evidence="1">
    <location>
        <begin position="27"/>
        <end position="176"/>
    </location>
</feature>
<organism evidence="2 3">
    <name type="scientific">Pedobacter aquae</name>
    <dbReference type="NCBI Taxonomy" id="2605747"/>
    <lineage>
        <taxon>Bacteria</taxon>
        <taxon>Pseudomonadati</taxon>
        <taxon>Bacteroidota</taxon>
        <taxon>Sphingobacteriia</taxon>
        <taxon>Sphingobacteriales</taxon>
        <taxon>Sphingobacteriaceae</taxon>
        <taxon>Pedobacter</taxon>
    </lineage>
</organism>
<accession>A0A5C0VGP4</accession>